<feature type="compositionally biased region" description="Polar residues" evidence="1">
    <location>
        <begin position="477"/>
        <end position="486"/>
    </location>
</feature>
<accession>A0A5C3LKG8</accession>
<evidence type="ECO:0000313" key="2">
    <source>
        <dbReference type="EMBL" id="TFK33350.1"/>
    </source>
</evidence>
<gene>
    <name evidence="2" type="ORF">BDQ12DRAFT_442568</name>
</gene>
<evidence type="ECO:0000313" key="3">
    <source>
        <dbReference type="Proteomes" id="UP000308652"/>
    </source>
</evidence>
<feature type="compositionally biased region" description="Acidic residues" evidence="1">
    <location>
        <begin position="449"/>
        <end position="459"/>
    </location>
</feature>
<organism evidence="2 3">
    <name type="scientific">Crucibulum laeve</name>
    <dbReference type="NCBI Taxonomy" id="68775"/>
    <lineage>
        <taxon>Eukaryota</taxon>
        <taxon>Fungi</taxon>
        <taxon>Dikarya</taxon>
        <taxon>Basidiomycota</taxon>
        <taxon>Agaricomycotina</taxon>
        <taxon>Agaricomycetes</taxon>
        <taxon>Agaricomycetidae</taxon>
        <taxon>Agaricales</taxon>
        <taxon>Agaricineae</taxon>
        <taxon>Nidulariaceae</taxon>
        <taxon>Crucibulum</taxon>
    </lineage>
</organism>
<evidence type="ECO:0000256" key="1">
    <source>
        <dbReference type="SAM" id="MobiDB-lite"/>
    </source>
</evidence>
<reference evidence="2 3" key="1">
    <citation type="journal article" date="2019" name="Nat. Ecol. Evol.">
        <title>Megaphylogeny resolves global patterns of mushroom evolution.</title>
        <authorList>
            <person name="Varga T."/>
            <person name="Krizsan K."/>
            <person name="Foldi C."/>
            <person name="Dima B."/>
            <person name="Sanchez-Garcia M."/>
            <person name="Sanchez-Ramirez S."/>
            <person name="Szollosi G.J."/>
            <person name="Szarkandi J.G."/>
            <person name="Papp V."/>
            <person name="Albert L."/>
            <person name="Andreopoulos W."/>
            <person name="Angelini C."/>
            <person name="Antonin V."/>
            <person name="Barry K.W."/>
            <person name="Bougher N.L."/>
            <person name="Buchanan P."/>
            <person name="Buyck B."/>
            <person name="Bense V."/>
            <person name="Catcheside P."/>
            <person name="Chovatia M."/>
            <person name="Cooper J."/>
            <person name="Damon W."/>
            <person name="Desjardin D."/>
            <person name="Finy P."/>
            <person name="Geml J."/>
            <person name="Haridas S."/>
            <person name="Hughes K."/>
            <person name="Justo A."/>
            <person name="Karasinski D."/>
            <person name="Kautmanova I."/>
            <person name="Kiss B."/>
            <person name="Kocsube S."/>
            <person name="Kotiranta H."/>
            <person name="LaButti K.M."/>
            <person name="Lechner B.E."/>
            <person name="Liimatainen K."/>
            <person name="Lipzen A."/>
            <person name="Lukacs Z."/>
            <person name="Mihaltcheva S."/>
            <person name="Morgado L.N."/>
            <person name="Niskanen T."/>
            <person name="Noordeloos M.E."/>
            <person name="Ohm R.A."/>
            <person name="Ortiz-Santana B."/>
            <person name="Ovrebo C."/>
            <person name="Racz N."/>
            <person name="Riley R."/>
            <person name="Savchenko A."/>
            <person name="Shiryaev A."/>
            <person name="Soop K."/>
            <person name="Spirin V."/>
            <person name="Szebenyi C."/>
            <person name="Tomsovsky M."/>
            <person name="Tulloss R.E."/>
            <person name="Uehling J."/>
            <person name="Grigoriev I.V."/>
            <person name="Vagvolgyi C."/>
            <person name="Papp T."/>
            <person name="Martin F.M."/>
            <person name="Miettinen O."/>
            <person name="Hibbett D.S."/>
            <person name="Nagy L.G."/>
        </authorList>
    </citation>
    <scope>NUCLEOTIDE SEQUENCE [LARGE SCALE GENOMIC DNA]</scope>
    <source>
        <strain evidence="2 3">CBS 166.37</strain>
    </source>
</reference>
<protein>
    <submittedName>
        <fullName evidence="2">Uncharacterized protein</fullName>
    </submittedName>
</protein>
<dbReference type="OrthoDB" id="3268696at2759"/>
<dbReference type="Proteomes" id="UP000308652">
    <property type="component" value="Unassembled WGS sequence"/>
</dbReference>
<name>A0A5C3LKG8_9AGAR</name>
<feature type="region of interest" description="Disordered" evidence="1">
    <location>
        <begin position="449"/>
        <end position="486"/>
    </location>
</feature>
<feature type="compositionally biased region" description="Low complexity" evidence="1">
    <location>
        <begin position="462"/>
        <end position="476"/>
    </location>
</feature>
<dbReference type="STRING" id="68775.A0A5C3LKG8"/>
<dbReference type="AlphaFoldDB" id="A0A5C3LKG8"/>
<keyword evidence="3" id="KW-1185">Reference proteome</keyword>
<proteinExistence type="predicted"/>
<sequence>MPTHKVFYDQYNDYIYSSPNVANMPEHVPLFLDYRKPKAKVEQDCTVDWYSPAYPYLAFLPSNANFRGCLFTGPIFKRLDVGPDNIPLVTDRMGRWKMHDDAMASWMRLEVALTELLKFLIRRSKDKRRLFGYWMFTNSPIEGGYRNVHDSERKARGSVIYSRNNFVHLMSYLSFLIAFNSESDELSLDAYPAWMLELNEKMPAYKFDWLSDLRQSFVGTFTFGTRVGAIFDGVKHDDGARYEIFIRAGIPMWYAWGRPSTGVKPDLVVEALRSFIPTKDNVDRAVEAAQRASNPAMSALPLEQSRPPVYQGSGQRQGQTIGEFIQNMAKVEDDELSKMGPEEKASALERMGRPRDIFFEGSFVFEWVRIGTFALRKPVLSRVAARVWASYRPTQRKYHAIVDEWDLSISFDPSSTPFKSPHFIPISTTVFNDTTTEVMAFLPSNNNYESDDDDDDYGEDIPSPQSATSASLLQSSDVPPSQTSHLISQEMTVRTNTSTAVTSNDVNITLDNFMILLKTRFGFYASTSTAPVLQGTPSNLDFGRILTRFAVPATTSVDEALQPSIRQLFYMLTSPGEPKIRAIGWDLNPRHPNAFKYQSAPLFTRKWLTFPTPLFLLGHAEEGSIYKQWWIFAFESAATVLQVYRGAWSNTMAGTARELLQRGIPFHTVRCIQGHRKPPSLPIYSKSGLGVRSKEHAITIADYVAYEQRRDELLQGPAGRAALMRGGLLWRLARGIVSDKAVTKGPSKGVHLHGNVHYVISRTEGQDDYLIDDGLHKTAEYILVGMYCVPTGKPRSSARLFTS</sequence>
<dbReference type="EMBL" id="ML213650">
    <property type="protein sequence ID" value="TFK33350.1"/>
    <property type="molecule type" value="Genomic_DNA"/>
</dbReference>